<evidence type="ECO:0000313" key="1">
    <source>
        <dbReference type="Proteomes" id="UP000095283"/>
    </source>
</evidence>
<dbReference type="WBParaSite" id="Hba_07254">
    <property type="protein sequence ID" value="Hba_07254"/>
    <property type="gene ID" value="Hba_07254"/>
</dbReference>
<proteinExistence type="predicted"/>
<dbReference type="Proteomes" id="UP000095283">
    <property type="component" value="Unplaced"/>
</dbReference>
<evidence type="ECO:0000313" key="2">
    <source>
        <dbReference type="WBParaSite" id="Hba_07254"/>
    </source>
</evidence>
<keyword evidence="1" id="KW-1185">Reference proteome</keyword>
<accession>A0A1I7WQ27</accession>
<reference evidence="2" key="1">
    <citation type="submission" date="2016-11" db="UniProtKB">
        <authorList>
            <consortium name="WormBaseParasite"/>
        </authorList>
    </citation>
    <scope>IDENTIFICATION</scope>
</reference>
<sequence length="155" mass="17591">MDTTTYAQIIESRFRKHLTMKVILHIRARPITATALLDKIGTVLKQEATVDRIYSDNRNSAFLLHRPPFIKPNERSEQLMPQSSTFAAESAFRKSEKRNVKATNHVGLAERSTIRHYAATLTNLTLIHTREIRVTTAMSFPKVGGVKSSVKEDEK</sequence>
<dbReference type="AlphaFoldDB" id="A0A1I7WQ27"/>
<protein>
    <submittedName>
        <fullName evidence="2">Uncharacterized protein</fullName>
    </submittedName>
</protein>
<name>A0A1I7WQ27_HETBA</name>
<organism evidence="1 2">
    <name type="scientific">Heterorhabditis bacteriophora</name>
    <name type="common">Entomopathogenic nematode worm</name>
    <dbReference type="NCBI Taxonomy" id="37862"/>
    <lineage>
        <taxon>Eukaryota</taxon>
        <taxon>Metazoa</taxon>
        <taxon>Ecdysozoa</taxon>
        <taxon>Nematoda</taxon>
        <taxon>Chromadorea</taxon>
        <taxon>Rhabditida</taxon>
        <taxon>Rhabditina</taxon>
        <taxon>Rhabditomorpha</taxon>
        <taxon>Strongyloidea</taxon>
        <taxon>Heterorhabditidae</taxon>
        <taxon>Heterorhabditis</taxon>
    </lineage>
</organism>